<dbReference type="AlphaFoldDB" id="A0A150WMT8"/>
<comment type="caution">
    <text evidence="5">The sequence shown here is derived from an EMBL/GenBank/DDBJ whole genome shotgun (WGS) entry which is preliminary data.</text>
</comment>
<dbReference type="OrthoDB" id="6002259at2"/>
<evidence type="ECO:0000259" key="4">
    <source>
        <dbReference type="PROSITE" id="PS50995"/>
    </source>
</evidence>
<dbReference type="Proteomes" id="UP000075320">
    <property type="component" value="Unassembled WGS sequence"/>
</dbReference>
<evidence type="ECO:0000256" key="2">
    <source>
        <dbReference type="ARBA" id="ARBA00023125"/>
    </source>
</evidence>
<dbReference type="GO" id="GO:0003677">
    <property type="term" value="F:DNA binding"/>
    <property type="evidence" value="ECO:0007669"/>
    <property type="project" value="UniProtKB-KW"/>
</dbReference>
<dbReference type="EMBL" id="LUKE01000001">
    <property type="protein sequence ID" value="KYG65686.1"/>
    <property type="molecule type" value="Genomic_DNA"/>
</dbReference>
<dbReference type="GO" id="GO:0003700">
    <property type="term" value="F:DNA-binding transcription factor activity"/>
    <property type="evidence" value="ECO:0007669"/>
    <property type="project" value="InterPro"/>
</dbReference>
<dbReference type="PANTHER" id="PTHR42756:SF1">
    <property type="entry name" value="TRANSCRIPTIONAL REPRESSOR OF EMRAB OPERON"/>
    <property type="match status" value="1"/>
</dbReference>
<proteinExistence type="predicted"/>
<dbReference type="Pfam" id="PF12802">
    <property type="entry name" value="MarR_2"/>
    <property type="match status" value="1"/>
</dbReference>
<dbReference type="PROSITE" id="PS50995">
    <property type="entry name" value="HTH_MARR_2"/>
    <property type="match status" value="1"/>
</dbReference>
<sequence length="153" mass="17480">MPKKILDSLIGIQMSRTMLSMKRYLIAEFEASQSPLSFEDWMNLLPLVENGSMSHRDLAHVLGKDKTTISRLVSQWIEKGYVKTEHDTEDQRIKHLTLSKEGKKLHNSLNSVVQKADRGFLKGLEQSEFDLFKKVLTKIQGSLETKKIPSATH</sequence>
<evidence type="ECO:0000256" key="3">
    <source>
        <dbReference type="ARBA" id="ARBA00023163"/>
    </source>
</evidence>
<keyword evidence="1" id="KW-0805">Transcription regulation</keyword>
<keyword evidence="3" id="KW-0804">Transcription</keyword>
<dbReference type="SMART" id="SM00347">
    <property type="entry name" value="HTH_MARR"/>
    <property type="match status" value="1"/>
</dbReference>
<evidence type="ECO:0000313" key="5">
    <source>
        <dbReference type="EMBL" id="KYG65686.1"/>
    </source>
</evidence>
<protein>
    <recommendedName>
        <fullName evidence="4">HTH marR-type domain-containing protein</fullName>
    </recommendedName>
</protein>
<accession>A0A150WMT8</accession>
<gene>
    <name evidence="5" type="ORF">AZI86_01015</name>
</gene>
<dbReference type="SUPFAM" id="SSF46785">
    <property type="entry name" value="Winged helix' DNA-binding domain"/>
    <property type="match status" value="1"/>
</dbReference>
<reference evidence="5 6" key="1">
    <citation type="submission" date="2016-03" db="EMBL/GenBank/DDBJ databases">
        <authorList>
            <person name="Ploux O."/>
        </authorList>
    </citation>
    <scope>NUCLEOTIDE SEQUENCE [LARGE SCALE GENOMIC DNA]</scope>
    <source>
        <strain evidence="5 6">R0</strain>
    </source>
</reference>
<name>A0A150WMT8_BDEBC</name>
<dbReference type="RefSeq" id="WP_061833230.1">
    <property type="nucleotide sequence ID" value="NZ_LUKE01000001.1"/>
</dbReference>
<dbReference type="InterPro" id="IPR000835">
    <property type="entry name" value="HTH_MarR-typ"/>
</dbReference>
<organism evidence="5 6">
    <name type="scientific">Bdellovibrio bacteriovorus</name>
    <dbReference type="NCBI Taxonomy" id="959"/>
    <lineage>
        <taxon>Bacteria</taxon>
        <taxon>Pseudomonadati</taxon>
        <taxon>Bdellovibrionota</taxon>
        <taxon>Bdellovibrionia</taxon>
        <taxon>Bdellovibrionales</taxon>
        <taxon>Pseudobdellovibrionaceae</taxon>
        <taxon>Bdellovibrio</taxon>
    </lineage>
</organism>
<dbReference type="PRINTS" id="PR00598">
    <property type="entry name" value="HTHMARR"/>
</dbReference>
<evidence type="ECO:0000313" key="6">
    <source>
        <dbReference type="Proteomes" id="UP000075320"/>
    </source>
</evidence>
<evidence type="ECO:0000256" key="1">
    <source>
        <dbReference type="ARBA" id="ARBA00023015"/>
    </source>
</evidence>
<feature type="domain" description="HTH marR-type" evidence="4">
    <location>
        <begin position="7"/>
        <end position="141"/>
    </location>
</feature>
<dbReference type="PANTHER" id="PTHR42756">
    <property type="entry name" value="TRANSCRIPTIONAL REGULATOR, MARR"/>
    <property type="match status" value="1"/>
</dbReference>
<dbReference type="InterPro" id="IPR036390">
    <property type="entry name" value="WH_DNA-bd_sf"/>
</dbReference>
<dbReference type="Gene3D" id="1.10.10.10">
    <property type="entry name" value="Winged helix-like DNA-binding domain superfamily/Winged helix DNA-binding domain"/>
    <property type="match status" value="1"/>
</dbReference>
<keyword evidence="6" id="KW-1185">Reference proteome</keyword>
<keyword evidence="2" id="KW-0238">DNA-binding</keyword>
<dbReference type="InterPro" id="IPR036388">
    <property type="entry name" value="WH-like_DNA-bd_sf"/>
</dbReference>